<accession>A0A4Y2CNG2</accession>
<keyword evidence="2" id="KW-1185">Reference proteome</keyword>
<organism evidence="1 2">
    <name type="scientific">Araneus ventricosus</name>
    <name type="common">Orbweaver spider</name>
    <name type="synonym">Epeira ventricosa</name>
    <dbReference type="NCBI Taxonomy" id="182803"/>
    <lineage>
        <taxon>Eukaryota</taxon>
        <taxon>Metazoa</taxon>
        <taxon>Ecdysozoa</taxon>
        <taxon>Arthropoda</taxon>
        <taxon>Chelicerata</taxon>
        <taxon>Arachnida</taxon>
        <taxon>Araneae</taxon>
        <taxon>Araneomorphae</taxon>
        <taxon>Entelegynae</taxon>
        <taxon>Araneoidea</taxon>
        <taxon>Araneidae</taxon>
        <taxon>Araneus</taxon>
    </lineage>
</organism>
<reference evidence="1 2" key="1">
    <citation type="journal article" date="2019" name="Sci. Rep.">
        <title>Orb-weaving spider Araneus ventricosus genome elucidates the spidroin gene catalogue.</title>
        <authorList>
            <person name="Kono N."/>
            <person name="Nakamura H."/>
            <person name="Ohtoshi R."/>
            <person name="Moran D.A.P."/>
            <person name="Shinohara A."/>
            <person name="Yoshida Y."/>
            <person name="Fujiwara M."/>
            <person name="Mori M."/>
            <person name="Tomita M."/>
            <person name="Arakawa K."/>
        </authorList>
    </citation>
    <scope>NUCLEOTIDE SEQUENCE [LARGE SCALE GENOMIC DNA]</scope>
</reference>
<dbReference type="Proteomes" id="UP000499080">
    <property type="component" value="Unassembled WGS sequence"/>
</dbReference>
<sequence>MKKVAFVHFPKTQGHEWNSPSWPQVYRQQMPNGRAFCIVIVGFQSRIRPSSTVTFFFFSLNLAVDETSFRWHGVGVWSPQMPSSPHLTVCPGCGFSLVLILLIELIYNMSDIVI</sequence>
<proteinExistence type="predicted"/>
<gene>
    <name evidence="1" type="ORF">AVEN_181631_1</name>
</gene>
<dbReference type="AlphaFoldDB" id="A0A4Y2CNG2"/>
<name>A0A4Y2CNG2_ARAVE</name>
<evidence type="ECO:0000313" key="2">
    <source>
        <dbReference type="Proteomes" id="UP000499080"/>
    </source>
</evidence>
<comment type="caution">
    <text evidence="1">The sequence shown here is derived from an EMBL/GenBank/DDBJ whole genome shotgun (WGS) entry which is preliminary data.</text>
</comment>
<protein>
    <submittedName>
        <fullName evidence="1">Uncharacterized protein</fullName>
    </submittedName>
</protein>
<dbReference type="EMBL" id="BGPR01000213">
    <property type="protein sequence ID" value="GBM05248.1"/>
    <property type="molecule type" value="Genomic_DNA"/>
</dbReference>
<evidence type="ECO:0000313" key="1">
    <source>
        <dbReference type="EMBL" id="GBM05248.1"/>
    </source>
</evidence>